<evidence type="ECO:0000259" key="9">
    <source>
        <dbReference type="Pfam" id="PF17768"/>
    </source>
</evidence>
<protein>
    <recommendedName>
        <fullName evidence="2">Single-stranded-DNA-specific exonuclease RecJ</fullName>
    </recommendedName>
</protein>
<dbReference type="InterPro" id="IPR051673">
    <property type="entry name" value="SSDNA_exonuclease_RecJ"/>
</dbReference>
<dbReference type="PANTHER" id="PTHR30255">
    <property type="entry name" value="SINGLE-STRANDED-DNA-SPECIFIC EXONUCLEASE RECJ"/>
    <property type="match status" value="1"/>
</dbReference>
<dbReference type="Pfam" id="PF10141">
    <property type="entry name" value="ssDNA-exonuc_C"/>
    <property type="match status" value="1"/>
</dbReference>
<dbReference type="Gene3D" id="3.90.1640.30">
    <property type="match status" value="1"/>
</dbReference>
<dbReference type="Proteomes" id="UP000295328">
    <property type="component" value="Unassembled WGS sequence"/>
</dbReference>
<feature type="domain" description="Single-stranded-DNA-specific exonuclease RecJ C-terminal" evidence="8">
    <location>
        <begin position="556"/>
        <end position="739"/>
    </location>
</feature>
<dbReference type="GO" id="GO:0008409">
    <property type="term" value="F:5'-3' exonuclease activity"/>
    <property type="evidence" value="ECO:0007669"/>
    <property type="project" value="InterPro"/>
</dbReference>
<dbReference type="InterPro" id="IPR003156">
    <property type="entry name" value="DHHA1_dom"/>
</dbReference>
<evidence type="ECO:0000256" key="1">
    <source>
        <dbReference type="ARBA" id="ARBA00005915"/>
    </source>
</evidence>
<evidence type="ECO:0000313" key="11">
    <source>
        <dbReference type="Proteomes" id="UP000295328"/>
    </source>
</evidence>
<evidence type="ECO:0000313" key="10">
    <source>
        <dbReference type="EMBL" id="TDM02821.1"/>
    </source>
</evidence>
<dbReference type="OrthoDB" id="9809852at2"/>
<dbReference type="GO" id="GO:0006310">
    <property type="term" value="P:DNA recombination"/>
    <property type="evidence" value="ECO:0007669"/>
    <property type="project" value="InterPro"/>
</dbReference>
<dbReference type="Gene3D" id="3.10.310.30">
    <property type="match status" value="1"/>
</dbReference>
<reference evidence="10 11" key="1">
    <citation type="submission" date="2019-01" db="EMBL/GenBank/DDBJ databases">
        <title>Draft genome sequences of the type strains of six Macrococcus species.</title>
        <authorList>
            <person name="Mazhar S."/>
            <person name="Altermann E."/>
            <person name="Hill C."/>
            <person name="Mcauliffe O."/>
        </authorList>
    </citation>
    <scope>NUCLEOTIDE SEQUENCE [LARGE SCALE GENOMIC DNA]</scope>
    <source>
        <strain evidence="10 11">CCM4809</strain>
    </source>
</reference>
<evidence type="ECO:0000256" key="2">
    <source>
        <dbReference type="ARBA" id="ARBA00019841"/>
    </source>
</evidence>
<evidence type="ECO:0000259" key="8">
    <source>
        <dbReference type="Pfam" id="PF10141"/>
    </source>
</evidence>
<feature type="domain" description="DDH" evidence="6">
    <location>
        <begin position="79"/>
        <end position="222"/>
    </location>
</feature>
<dbReference type="InterPro" id="IPR001667">
    <property type="entry name" value="DDH_dom"/>
</dbReference>
<dbReference type="GO" id="GO:0006281">
    <property type="term" value="P:DNA repair"/>
    <property type="evidence" value="ECO:0007669"/>
    <property type="project" value="InterPro"/>
</dbReference>
<dbReference type="AlphaFoldDB" id="A0A4R6BM59"/>
<dbReference type="SUPFAM" id="SSF64182">
    <property type="entry name" value="DHH phosphoesterases"/>
    <property type="match status" value="1"/>
</dbReference>
<evidence type="ECO:0000256" key="5">
    <source>
        <dbReference type="ARBA" id="ARBA00022839"/>
    </source>
</evidence>
<keyword evidence="5 10" id="KW-0269">Exonuclease</keyword>
<evidence type="ECO:0000259" key="6">
    <source>
        <dbReference type="Pfam" id="PF01368"/>
    </source>
</evidence>
<organism evidence="10 11">
    <name type="scientific">Macrococcus hajekii</name>
    <dbReference type="NCBI Taxonomy" id="198482"/>
    <lineage>
        <taxon>Bacteria</taxon>
        <taxon>Bacillati</taxon>
        <taxon>Bacillota</taxon>
        <taxon>Bacilli</taxon>
        <taxon>Bacillales</taxon>
        <taxon>Staphylococcaceae</taxon>
        <taxon>Macrococcus</taxon>
    </lineage>
</organism>
<evidence type="ECO:0000256" key="4">
    <source>
        <dbReference type="ARBA" id="ARBA00022801"/>
    </source>
</evidence>
<sequence length="746" mass="83290">MMAKQWLLKQQNQQLDAALLKAFKIGPLLQEVLEARGITTREELEKWLIEEDLHDPFLMFEMDKAVARIQAAVDNFEPIIVYGDYDADGVTSVAVLMAALEEIGAMADFYIPNRFTEGYGPNEAAFRSFADDGVGLIITVDNGVKGHHEVEVAKSLGIDVIITDHHEIGDSLPAAYAVIHPAHPEGQYPCPHLAGAGVSLKLASALTGRLDPALTGIAAIGTVSDLVPLEGENRWLVKKGIDALNQSLPVGVKALLTVAGHQGEVTEETIGFMIGPRLNAVGRLKDARPAAELLMEQDAAYAAELAAAVDTYNNERKKIVETITAEAVAQAEEKVAQGMNFLVITGRNWNEGVLGIVASKIVERYYRPTIVMNLADDYAKGSARSIDQISMFDYLTQEADILTKFGGHHMAAGLTMPLENIEVLEQHLNDSIESEEELQPIIELDAEVDFEQVTTESIRQLDKLRPFGSGNPQPLFRLNQLDITQNKAIGQQGAHMKMVLNGRLTALKWSAGQLVHDYPEETVVDVCGKFQLNEWNGHVTPQLLLEDIRTDEVRYIDYRNQHASKFAFLKDEDVIYLINAERKRQSDDYYLYGDNISGHDKIVLRDLPADMEAFFETMKSATAKQIFIIFHETRPVYFDGMPSLDKFRQLYKMIYSQPVQLVKDGLSICQSLSITPDMLKFMLAVLKERQLLEEKEGLLAINKQAGKVDMLASPIYEARHAQLERERQLLYSSFDSIKKLINEKMF</sequence>
<dbReference type="InterPro" id="IPR018779">
    <property type="entry name" value="RecJ_C"/>
</dbReference>
<name>A0A4R6BM59_9STAP</name>
<dbReference type="EMBL" id="SCWE01000001">
    <property type="protein sequence ID" value="TDM02821.1"/>
    <property type="molecule type" value="Genomic_DNA"/>
</dbReference>
<dbReference type="Pfam" id="PF02272">
    <property type="entry name" value="DHHA1"/>
    <property type="match status" value="1"/>
</dbReference>
<gene>
    <name evidence="10" type="primary">recJ</name>
    <name evidence="10" type="ORF">ERX37_01660</name>
</gene>
<evidence type="ECO:0000259" key="7">
    <source>
        <dbReference type="Pfam" id="PF02272"/>
    </source>
</evidence>
<dbReference type="PANTHER" id="PTHR30255:SF2">
    <property type="entry name" value="SINGLE-STRANDED-DNA-SPECIFIC EXONUCLEASE RECJ"/>
    <property type="match status" value="1"/>
</dbReference>
<keyword evidence="3" id="KW-0540">Nuclease</keyword>
<feature type="domain" description="RecJ OB" evidence="9">
    <location>
        <begin position="444"/>
        <end position="547"/>
    </location>
</feature>
<dbReference type="Pfam" id="PF01368">
    <property type="entry name" value="DHH"/>
    <property type="match status" value="1"/>
</dbReference>
<proteinExistence type="inferred from homology"/>
<keyword evidence="11" id="KW-1185">Reference proteome</keyword>
<dbReference type="RefSeq" id="WP_133428909.1">
    <property type="nucleotide sequence ID" value="NZ_SCWE01000001.1"/>
</dbReference>
<feature type="domain" description="DHHA1" evidence="7">
    <location>
        <begin position="339"/>
        <end position="433"/>
    </location>
</feature>
<accession>A0A4R6BM59</accession>
<dbReference type="GO" id="GO:0003676">
    <property type="term" value="F:nucleic acid binding"/>
    <property type="evidence" value="ECO:0007669"/>
    <property type="project" value="InterPro"/>
</dbReference>
<dbReference type="InterPro" id="IPR041122">
    <property type="entry name" value="RecJ_OB"/>
</dbReference>
<dbReference type="Pfam" id="PF17768">
    <property type="entry name" value="RecJ_OB"/>
    <property type="match status" value="1"/>
</dbReference>
<comment type="caution">
    <text evidence="10">The sequence shown here is derived from an EMBL/GenBank/DDBJ whole genome shotgun (WGS) entry which is preliminary data.</text>
</comment>
<evidence type="ECO:0000256" key="3">
    <source>
        <dbReference type="ARBA" id="ARBA00022722"/>
    </source>
</evidence>
<dbReference type="InterPro" id="IPR004610">
    <property type="entry name" value="RecJ"/>
</dbReference>
<comment type="similarity">
    <text evidence="1">Belongs to the RecJ family.</text>
</comment>
<keyword evidence="4" id="KW-0378">Hydrolase</keyword>
<dbReference type="InterPro" id="IPR038763">
    <property type="entry name" value="DHH_sf"/>
</dbReference>
<dbReference type="NCBIfam" id="TIGR00644">
    <property type="entry name" value="recJ"/>
    <property type="match status" value="1"/>
</dbReference>